<accession>A0ABU3SPW9</accession>
<reference evidence="2 3" key="1">
    <citation type="submission" date="2023-09" db="EMBL/GenBank/DDBJ databases">
        <title>Microbacterium fusihabitans sp. nov., Microbacterium phycihabitans sp. nov., and Microbacterium cervinum sp. nov., isolated from dried seaweeds of beach.</title>
        <authorList>
            <person name="Lee S.D."/>
        </authorList>
    </citation>
    <scope>NUCLEOTIDE SEQUENCE [LARGE SCALE GENOMIC DNA]</scope>
    <source>
        <strain evidence="2 3">KSW2-29</strain>
    </source>
</reference>
<dbReference type="PANTHER" id="PTHR43236">
    <property type="entry name" value="ANTITOXIN HIGA1"/>
    <property type="match status" value="1"/>
</dbReference>
<evidence type="ECO:0000313" key="3">
    <source>
        <dbReference type="Proteomes" id="UP001261125"/>
    </source>
</evidence>
<sequence>MLRDLESGKEIRRQVDRLLLTAEAYGRFPTPVEDIVAAAKLTVSRENPLDQSALKLMPAYLRAKMRGVLQKVQGALDRRERLVHVNPQVDRESRRRFVMLHETTHAVLPHQQDLVFADDMETLAPSVKQLFEQEANQGAAELLFQLDRFGTEANEYQTSLATVQLLSDRYGASFHATARRFAEVNKNAVALVVFDPKPADGQQRLWRRREVVYSKQWETRFGRPKWPAIMSPIRYSFVSSLDMPDFRATTMTGLAFQEQTVQLDVVKTPYSVFVLLWVAPKRRLIRPKRVSATTA</sequence>
<dbReference type="EMBL" id="JAWDIT010000005">
    <property type="protein sequence ID" value="MDU0346765.1"/>
    <property type="molecule type" value="Genomic_DNA"/>
</dbReference>
<dbReference type="Proteomes" id="UP001261125">
    <property type="component" value="Unassembled WGS sequence"/>
</dbReference>
<gene>
    <name evidence="2" type="ORF">RWH44_13765</name>
</gene>
<evidence type="ECO:0000313" key="2">
    <source>
        <dbReference type="EMBL" id="MDU0346765.1"/>
    </source>
</evidence>
<proteinExistence type="predicted"/>
<dbReference type="InterPro" id="IPR010359">
    <property type="entry name" value="IrrE_HExxH"/>
</dbReference>
<name>A0ABU3SPW9_9MICO</name>
<dbReference type="Pfam" id="PF06114">
    <property type="entry name" value="Peptidase_M78"/>
    <property type="match status" value="1"/>
</dbReference>
<dbReference type="RefSeq" id="WP_316005018.1">
    <property type="nucleotide sequence ID" value="NZ_JAWDIT010000005.1"/>
</dbReference>
<dbReference type="InterPro" id="IPR052345">
    <property type="entry name" value="Rad_response_metalloprotease"/>
</dbReference>
<protein>
    <submittedName>
        <fullName evidence="2">ImmA/IrrE family metallo-endopeptidase</fullName>
    </submittedName>
</protein>
<organism evidence="2 3">
    <name type="scientific">Microbacterium phycohabitans</name>
    <dbReference type="NCBI Taxonomy" id="3075993"/>
    <lineage>
        <taxon>Bacteria</taxon>
        <taxon>Bacillati</taxon>
        <taxon>Actinomycetota</taxon>
        <taxon>Actinomycetes</taxon>
        <taxon>Micrococcales</taxon>
        <taxon>Microbacteriaceae</taxon>
        <taxon>Microbacterium</taxon>
    </lineage>
</organism>
<comment type="caution">
    <text evidence="2">The sequence shown here is derived from an EMBL/GenBank/DDBJ whole genome shotgun (WGS) entry which is preliminary data.</text>
</comment>
<evidence type="ECO:0000259" key="1">
    <source>
        <dbReference type="Pfam" id="PF06114"/>
    </source>
</evidence>
<dbReference type="Gene3D" id="1.10.10.2910">
    <property type="match status" value="1"/>
</dbReference>
<dbReference type="PANTHER" id="PTHR43236:SF1">
    <property type="entry name" value="BLL7220 PROTEIN"/>
    <property type="match status" value="1"/>
</dbReference>
<feature type="domain" description="IrrE N-terminal-like" evidence="1">
    <location>
        <begin position="77"/>
        <end position="181"/>
    </location>
</feature>
<keyword evidence="3" id="KW-1185">Reference proteome</keyword>